<accession>A0ABM9I762</accession>
<reference evidence="4 5" key="1">
    <citation type="submission" date="2023-03" db="EMBL/GenBank/DDBJ databases">
        <authorList>
            <person name="Pearce D."/>
        </authorList>
    </citation>
    <scope>NUCLEOTIDE SEQUENCE [LARGE SCALE GENOMIC DNA]</scope>
    <source>
        <strain evidence="4">Msz</strain>
    </source>
</reference>
<name>A0ABM9I762_9GAMM</name>
<evidence type="ECO:0000256" key="1">
    <source>
        <dbReference type="ARBA" id="ARBA00022679"/>
    </source>
</evidence>
<proteinExistence type="predicted"/>
<organism evidence="4 5">
    <name type="scientific">Methylocaldum szegediense</name>
    <dbReference type="NCBI Taxonomy" id="73780"/>
    <lineage>
        <taxon>Bacteria</taxon>
        <taxon>Pseudomonadati</taxon>
        <taxon>Pseudomonadota</taxon>
        <taxon>Gammaproteobacteria</taxon>
        <taxon>Methylococcales</taxon>
        <taxon>Methylococcaceae</taxon>
        <taxon>Methylocaldum</taxon>
    </lineage>
</organism>
<dbReference type="EC" id="2.3.1.280" evidence="4"/>
<dbReference type="Gene3D" id="3.40.630.30">
    <property type="match status" value="1"/>
</dbReference>
<dbReference type="InterPro" id="IPR016181">
    <property type="entry name" value="Acyl_CoA_acyltransferase"/>
</dbReference>
<dbReference type="CDD" id="cd04301">
    <property type="entry name" value="NAT_SF"/>
    <property type="match status" value="1"/>
</dbReference>
<dbReference type="InterPro" id="IPR000182">
    <property type="entry name" value="GNAT_dom"/>
</dbReference>
<keyword evidence="2 4" id="KW-0012">Acyltransferase</keyword>
<dbReference type="EMBL" id="OX458333">
    <property type="protein sequence ID" value="CAI8935826.1"/>
    <property type="molecule type" value="Genomic_DNA"/>
</dbReference>
<dbReference type="RefSeq" id="WP_026609576.1">
    <property type="nucleotide sequence ID" value="NZ_OX458333.1"/>
</dbReference>
<dbReference type="Proteomes" id="UP001162030">
    <property type="component" value="Chromosome"/>
</dbReference>
<dbReference type="PANTHER" id="PTHR43877">
    <property type="entry name" value="AMINOALKYLPHOSPHONATE N-ACETYLTRANSFERASE-RELATED-RELATED"/>
    <property type="match status" value="1"/>
</dbReference>
<dbReference type="Pfam" id="PF00583">
    <property type="entry name" value="Acetyltransf_1"/>
    <property type="match status" value="1"/>
</dbReference>
<dbReference type="PROSITE" id="PS51186">
    <property type="entry name" value="GNAT"/>
    <property type="match status" value="1"/>
</dbReference>
<gene>
    <name evidence="4" type="ORF">MSZNOR_4137</name>
</gene>
<dbReference type="SUPFAM" id="SSF55729">
    <property type="entry name" value="Acyl-CoA N-acyltransferases (Nat)"/>
    <property type="match status" value="1"/>
</dbReference>
<sequence length="148" mass="16690">MRVRLAAPSDCERLVQLFRQLGYAIGADELRERLLAYEESDSDLALVAEIGGEVVGAIVLHVIAPLHERGKWGRISALVVDENIRRRGIGTELLKVADDFFVGKGCDRVELTSSDRRLEAHRFYLAKGYKIRSKHFVKRYPSARGIPE</sequence>
<keyword evidence="5" id="KW-1185">Reference proteome</keyword>
<evidence type="ECO:0000313" key="5">
    <source>
        <dbReference type="Proteomes" id="UP001162030"/>
    </source>
</evidence>
<evidence type="ECO:0000259" key="3">
    <source>
        <dbReference type="PROSITE" id="PS51186"/>
    </source>
</evidence>
<keyword evidence="1 4" id="KW-0808">Transferase</keyword>
<dbReference type="PANTHER" id="PTHR43877:SF1">
    <property type="entry name" value="ACETYLTRANSFERASE"/>
    <property type="match status" value="1"/>
</dbReference>
<evidence type="ECO:0000313" key="4">
    <source>
        <dbReference type="EMBL" id="CAI8935826.1"/>
    </source>
</evidence>
<dbReference type="GO" id="GO:0016746">
    <property type="term" value="F:acyltransferase activity"/>
    <property type="evidence" value="ECO:0007669"/>
    <property type="project" value="UniProtKB-KW"/>
</dbReference>
<feature type="domain" description="N-acetyltransferase" evidence="3">
    <location>
        <begin position="1"/>
        <end position="148"/>
    </location>
</feature>
<protein>
    <submittedName>
        <fullName evidence="4">(Aminoalkyl)phosphonate N-acetyltransferase</fullName>
        <ecNumber evidence="4">2.3.1.280</ecNumber>
    </submittedName>
</protein>
<dbReference type="InterPro" id="IPR050832">
    <property type="entry name" value="Bact_Acetyltransf"/>
</dbReference>
<evidence type="ECO:0000256" key="2">
    <source>
        <dbReference type="ARBA" id="ARBA00023315"/>
    </source>
</evidence>